<dbReference type="AlphaFoldDB" id="A0AAV7RC73"/>
<comment type="caution">
    <text evidence="2">The sequence shown here is derived from an EMBL/GenBank/DDBJ whole genome shotgun (WGS) entry which is preliminary data.</text>
</comment>
<name>A0AAV7RC73_PLEWA</name>
<organism evidence="2 3">
    <name type="scientific">Pleurodeles waltl</name>
    <name type="common">Iberian ribbed newt</name>
    <dbReference type="NCBI Taxonomy" id="8319"/>
    <lineage>
        <taxon>Eukaryota</taxon>
        <taxon>Metazoa</taxon>
        <taxon>Chordata</taxon>
        <taxon>Craniata</taxon>
        <taxon>Vertebrata</taxon>
        <taxon>Euteleostomi</taxon>
        <taxon>Amphibia</taxon>
        <taxon>Batrachia</taxon>
        <taxon>Caudata</taxon>
        <taxon>Salamandroidea</taxon>
        <taxon>Salamandridae</taxon>
        <taxon>Pleurodelinae</taxon>
        <taxon>Pleurodeles</taxon>
    </lineage>
</organism>
<evidence type="ECO:0000313" key="3">
    <source>
        <dbReference type="Proteomes" id="UP001066276"/>
    </source>
</evidence>
<reference evidence="2" key="1">
    <citation type="journal article" date="2022" name="bioRxiv">
        <title>Sequencing and chromosome-scale assembly of the giantPleurodeles waltlgenome.</title>
        <authorList>
            <person name="Brown T."/>
            <person name="Elewa A."/>
            <person name="Iarovenko S."/>
            <person name="Subramanian E."/>
            <person name="Araus A.J."/>
            <person name="Petzold A."/>
            <person name="Susuki M."/>
            <person name="Suzuki K.-i.T."/>
            <person name="Hayashi T."/>
            <person name="Toyoda A."/>
            <person name="Oliveira C."/>
            <person name="Osipova E."/>
            <person name="Leigh N.D."/>
            <person name="Simon A."/>
            <person name="Yun M.H."/>
        </authorList>
    </citation>
    <scope>NUCLEOTIDE SEQUENCE</scope>
    <source>
        <strain evidence="2">20211129_DDA</strain>
        <tissue evidence="2">Liver</tissue>
    </source>
</reference>
<accession>A0AAV7RC73</accession>
<protein>
    <submittedName>
        <fullName evidence="2">Uncharacterized protein</fullName>
    </submittedName>
</protein>
<evidence type="ECO:0000313" key="2">
    <source>
        <dbReference type="EMBL" id="KAJ1148819.1"/>
    </source>
</evidence>
<sequence>MVIHCVGSGPIASTQRGWRHSFYACTLVHPPPLHPLVATCSAHTTIFEACCWATPRGTNYRLLRHQGTLGTPPGQESTQGHGGAREDPRCSITVSQTQLFSSLGLDEWYLRSLLLPRHPLLLLACIPSLLRALLSYSTNMVKHKDRQSKFSFEGKRPTLQAELCARLVAFQDRSRGEKHTDIDLKELLADVETSLKATNEKLNILPNHLDQVKQPVDKHENRLDLQQNRVSDTD</sequence>
<evidence type="ECO:0000256" key="1">
    <source>
        <dbReference type="SAM" id="MobiDB-lite"/>
    </source>
</evidence>
<gene>
    <name evidence="2" type="ORF">NDU88_001645</name>
</gene>
<feature type="region of interest" description="Disordered" evidence="1">
    <location>
        <begin position="66"/>
        <end position="88"/>
    </location>
</feature>
<feature type="compositionally biased region" description="Polar residues" evidence="1">
    <location>
        <begin position="224"/>
        <end position="234"/>
    </location>
</feature>
<keyword evidence="3" id="KW-1185">Reference proteome</keyword>
<proteinExistence type="predicted"/>
<dbReference type="Proteomes" id="UP001066276">
    <property type="component" value="Chromosome 5"/>
</dbReference>
<feature type="region of interest" description="Disordered" evidence="1">
    <location>
        <begin position="213"/>
        <end position="234"/>
    </location>
</feature>
<dbReference type="EMBL" id="JANPWB010000009">
    <property type="protein sequence ID" value="KAJ1148819.1"/>
    <property type="molecule type" value="Genomic_DNA"/>
</dbReference>